<accession>A0ABW6FHZ1</accession>
<keyword evidence="5" id="KW-0460">Magnesium</keyword>
<organism evidence="6 7">
    <name type="scientific">Streptomyces albidochromogenes</name>
    <dbReference type="NCBI Taxonomy" id="329524"/>
    <lineage>
        <taxon>Bacteria</taxon>
        <taxon>Bacillati</taxon>
        <taxon>Actinomycetota</taxon>
        <taxon>Actinomycetes</taxon>
        <taxon>Kitasatosporales</taxon>
        <taxon>Streptomycetaceae</taxon>
        <taxon>Streptomyces</taxon>
    </lineage>
</organism>
<dbReference type="SUPFAM" id="SSF48576">
    <property type="entry name" value="Terpenoid synthases"/>
    <property type="match status" value="1"/>
</dbReference>
<protein>
    <submittedName>
        <fullName evidence="6">Polyprenyl synthetase family protein</fullName>
    </submittedName>
</protein>
<dbReference type="RefSeq" id="WP_386708526.1">
    <property type="nucleotide sequence ID" value="NZ_JBHXIJ010000013.1"/>
</dbReference>
<gene>
    <name evidence="6" type="ORF">ACFWJN_03965</name>
</gene>
<dbReference type="InterPro" id="IPR000092">
    <property type="entry name" value="Polyprenyl_synt"/>
</dbReference>
<dbReference type="Gene3D" id="1.10.600.10">
    <property type="entry name" value="Farnesyl Diphosphate Synthase"/>
    <property type="match status" value="1"/>
</dbReference>
<evidence type="ECO:0000313" key="7">
    <source>
        <dbReference type="Proteomes" id="UP001598448"/>
    </source>
</evidence>
<sequence>MPSPTKGCFGTATALSLGGVVFGWAYDTLARSFRGLDPACAHACLAWFSRSMYRAFAGEVHELYAQATNTFTPDTAWQITMRKTGSITAHAFNVGAVRAPGGRTIAQQMEKPLARIGTAFQFRDDLPGMFGDVRLTGKSDRDDLRDGKPTLLACTALERLRGDDRARLLALYTSGRDDGAIVQEVRALVNGAVAEVEDTIGRLARETEQAPAAAGLPSMGKQALATLVHDIVWRNR</sequence>
<proteinExistence type="inferred from homology"/>
<keyword evidence="7" id="KW-1185">Reference proteome</keyword>
<keyword evidence="3" id="KW-0808">Transferase</keyword>
<name>A0ABW6FHZ1_9ACTN</name>
<evidence type="ECO:0000256" key="4">
    <source>
        <dbReference type="ARBA" id="ARBA00022723"/>
    </source>
</evidence>
<reference evidence="6 7" key="1">
    <citation type="submission" date="2024-09" db="EMBL/GenBank/DDBJ databases">
        <title>The Natural Products Discovery Center: Release of the First 8490 Sequenced Strains for Exploring Actinobacteria Biosynthetic Diversity.</title>
        <authorList>
            <person name="Kalkreuter E."/>
            <person name="Kautsar S.A."/>
            <person name="Yang D."/>
            <person name="Bader C.D."/>
            <person name="Teijaro C.N."/>
            <person name="Fluegel L."/>
            <person name="Davis C.M."/>
            <person name="Simpson J.R."/>
            <person name="Lauterbach L."/>
            <person name="Steele A.D."/>
            <person name="Gui C."/>
            <person name="Meng S."/>
            <person name="Li G."/>
            <person name="Viehrig K."/>
            <person name="Ye F."/>
            <person name="Su P."/>
            <person name="Kiefer A.F."/>
            <person name="Nichols A."/>
            <person name="Cepeda A.J."/>
            <person name="Yan W."/>
            <person name="Fan B."/>
            <person name="Jiang Y."/>
            <person name="Adhikari A."/>
            <person name="Zheng C.-J."/>
            <person name="Schuster L."/>
            <person name="Cowan T.M."/>
            <person name="Smanski M.J."/>
            <person name="Chevrette M.G."/>
            <person name="De Carvalho L.P.S."/>
            <person name="Shen B."/>
        </authorList>
    </citation>
    <scope>NUCLEOTIDE SEQUENCE [LARGE SCALE GENOMIC DNA]</scope>
    <source>
        <strain evidence="6 7">NPDC058348</strain>
    </source>
</reference>
<comment type="caution">
    <text evidence="6">The sequence shown here is derived from an EMBL/GenBank/DDBJ whole genome shotgun (WGS) entry which is preliminary data.</text>
</comment>
<dbReference type="Pfam" id="PF00348">
    <property type="entry name" value="polyprenyl_synt"/>
    <property type="match status" value="1"/>
</dbReference>
<evidence type="ECO:0000256" key="3">
    <source>
        <dbReference type="ARBA" id="ARBA00022679"/>
    </source>
</evidence>
<dbReference type="Proteomes" id="UP001598448">
    <property type="component" value="Unassembled WGS sequence"/>
</dbReference>
<keyword evidence="4" id="KW-0479">Metal-binding</keyword>
<comment type="similarity">
    <text evidence="2">Belongs to the FPP/GGPP synthase family.</text>
</comment>
<dbReference type="InterPro" id="IPR008949">
    <property type="entry name" value="Isoprenoid_synthase_dom_sf"/>
</dbReference>
<comment type="cofactor">
    <cofactor evidence="1">
        <name>Mg(2+)</name>
        <dbReference type="ChEBI" id="CHEBI:18420"/>
    </cofactor>
</comment>
<dbReference type="PANTHER" id="PTHR12001:SF85">
    <property type="entry name" value="SHORT CHAIN ISOPRENYL DIPHOSPHATE SYNTHASE"/>
    <property type="match status" value="1"/>
</dbReference>
<evidence type="ECO:0000313" key="6">
    <source>
        <dbReference type="EMBL" id="MFD5098128.1"/>
    </source>
</evidence>
<dbReference type="EMBL" id="JBHXIJ010000013">
    <property type="protein sequence ID" value="MFD5098128.1"/>
    <property type="molecule type" value="Genomic_DNA"/>
</dbReference>
<evidence type="ECO:0000256" key="2">
    <source>
        <dbReference type="ARBA" id="ARBA00006706"/>
    </source>
</evidence>
<evidence type="ECO:0000256" key="5">
    <source>
        <dbReference type="ARBA" id="ARBA00022842"/>
    </source>
</evidence>
<evidence type="ECO:0000256" key="1">
    <source>
        <dbReference type="ARBA" id="ARBA00001946"/>
    </source>
</evidence>
<dbReference type="PANTHER" id="PTHR12001">
    <property type="entry name" value="GERANYLGERANYL PYROPHOSPHATE SYNTHASE"/>
    <property type="match status" value="1"/>
</dbReference>